<accession>A7SJL9</accession>
<protein>
    <submittedName>
        <fullName evidence="2">Uncharacterized protein</fullName>
    </submittedName>
</protein>
<keyword evidence="1" id="KW-0040">ANK repeat</keyword>
<gene>
    <name evidence="2" type="ORF">NEMVEDRAFT_v1g120723</name>
</gene>
<dbReference type="OMA" id="SISHEWF"/>
<feature type="non-terminal residue" evidence="2">
    <location>
        <position position="245"/>
    </location>
</feature>
<dbReference type="STRING" id="45351.A7SJL9"/>
<dbReference type="InterPro" id="IPR047184">
    <property type="entry name" value="KANK1-4"/>
</dbReference>
<dbReference type="PROSITE" id="PS50088">
    <property type="entry name" value="ANK_REPEAT"/>
    <property type="match status" value="2"/>
</dbReference>
<dbReference type="PhylomeDB" id="A7SJL9"/>
<dbReference type="OrthoDB" id="5406014at2759"/>
<dbReference type="PANTHER" id="PTHR24168">
    <property type="entry name" value="KN MOTIF AND ANKYRIN REPEAT DOMAIN-CONTAINING"/>
    <property type="match status" value="1"/>
</dbReference>
<reference evidence="2" key="1">
    <citation type="journal article" date="2007" name="Science">
        <title>Sea anemone genome reveals ancestral eumetazoan gene repertoire and genomic organization.</title>
        <authorList>
            <person name="Putnam N.H."/>
            <person name="Srivastava M."/>
            <person name="Hellsten U."/>
            <person name="Dirks B."/>
            <person name="Chapman J."/>
            <person name="Salamov A."/>
            <person name="Terry A."/>
            <person name="Shapiro H."/>
            <person name="Lindquist E."/>
            <person name="Kapitonov V.V."/>
            <person name="Jurka J."/>
            <person name="Genikhovich G."/>
            <person name="Grigoriev I.V."/>
            <person name="Lucas S.M."/>
            <person name="Steele R.E."/>
            <person name="Finnerty J.R."/>
            <person name="Technau U."/>
            <person name="Martindale M.Q."/>
            <person name="Rokhsar D.S."/>
        </authorList>
    </citation>
    <scope>NUCLEOTIDE SEQUENCE [LARGE SCALE GENOMIC DNA]</scope>
    <source>
        <strain evidence="2">CH2 x CH6</strain>
    </source>
</reference>
<feature type="repeat" description="ANK" evidence="1">
    <location>
        <begin position="152"/>
        <end position="184"/>
    </location>
</feature>
<dbReference type="KEGG" id="nve:5507497"/>
<keyword evidence="3" id="KW-1185">Reference proteome</keyword>
<dbReference type="Proteomes" id="UP000001593">
    <property type="component" value="Unassembled WGS sequence"/>
</dbReference>
<proteinExistence type="predicted"/>
<dbReference type="Pfam" id="PF12796">
    <property type="entry name" value="Ank_2"/>
    <property type="match status" value="1"/>
</dbReference>
<dbReference type="Pfam" id="PF00023">
    <property type="entry name" value="Ank"/>
    <property type="match status" value="1"/>
</dbReference>
<name>A7SJL9_NEMVE</name>
<feature type="non-terminal residue" evidence="2">
    <location>
        <position position="1"/>
    </location>
</feature>
<dbReference type="PROSITE" id="PS50297">
    <property type="entry name" value="ANK_REP_REGION"/>
    <property type="match status" value="2"/>
</dbReference>
<feature type="repeat" description="ANK" evidence="1">
    <location>
        <begin position="80"/>
        <end position="104"/>
    </location>
</feature>
<dbReference type="InterPro" id="IPR002110">
    <property type="entry name" value="Ankyrin_rpt"/>
</dbReference>
<evidence type="ECO:0000256" key="1">
    <source>
        <dbReference type="PROSITE-ProRule" id="PRU00023"/>
    </source>
</evidence>
<dbReference type="Gene3D" id="1.25.40.20">
    <property type="entry name" value="Ankyrin repeat-containing domain"/>
    <property type="match status" value="1"/>
</dbReference>
<evidence type="ECO:0000313" key="3">
    <source>
        <dbReference type="Proteomes" id="UP000001593"/>
    </source>
</evidence>
<dbReference type="EMBL" id="DS469679">
    <property type="protein sequence ID" value="EDO36063.1"/>
    <property type="molecule type" value="Genomic_DNA"/>
</dbReference>
<sequence length="245" mass="27440">RFRINEEVVLACKLLNGHLYKDKEIGREQMVSCMGTVESNWFDSVSTTKCRSDVIRSYIKTFRTHIPVLLETIVNLPDAEGNNALHYAVTYRNWKVVNVLLNTGCVDVNLVNKAGYSSVMLAAVTGCQKDQYRNVARRLFQMGDVNKRYDETGQTPLMLAVSRGRLDMVDLLLETDADVNAQDNEGSTAIMCASEHGHTNIARRLLAQPHCDSSIEDNEGSSAMSIAMERNFKDIAVLIYAHSNF</sequence>
<dbReference type="HOGENOM" id="CLU_049797_0_0_1"/>
<dbReference type="eggNOG" id="KOG0514">
    <property type="taxonomic scope" value="Eukaryota"/>
</dbReference>
<dbReference type="InParanoid" id="A7SJL9"/>
<dbReference type="GO" id="GO:0030837">
    <property type="term" value="P:negative regulation of actin filament polymerization"/>
    <property type="evidence" value="ECO:0007669"/>
    <property type="project" value="InterPro"/>
</dbReference>
<dbReference type="SUPFAM" id="SSF48403">
    <property type="entry name" value="Ankyrin repeat"/>
    <property type="match status" value="1"/>
</dbReference>
<organism evidence="2 3">
    <name type="scientific">Nematostella vectensis</name>
    <name type="common">Starlet sea anemone</name>
    <dbReference type="NCBI Taxonomy" id="45351"/>
    <lineage>
        <taxon>Eukaryota</taxon>
        <taxon>Metazoa</taxon>
        <taxon>Cnidaria</taxon>
        <taxon>Anthozoa</taxon>
        <taxon>Hexacorallia</taxon>
        <taxon>Actiniaria</taxon>
        <taxon>Edwardsiidae</taxon>
        <taxon>Nematostella</taxon>
    </lineage>
</organism>
<dbReference type="AlphaFoldDB" id="A7SJL9"/>
<dbReference type="InterPro" id="IPR036770">
    <property type="entry name" value="Ankyrin_rpt-contain_sf"/>
</dbReference>
<dbReference type="SMART" id="SM00248">
    <property type="entry name" value="ANK"/>
    <property type="match status" value="4"/>
</dbReference>
<evidence type="ECO:0000313" key="2">
    <source>
        <dbReference type="EMBL" id="EDO36063.1"/>
    </source>
</evidence>
<dbReference type="PANTHER" id="PTHR24168:SF21">
    <property type="entry name" value="KANK, ISOFORM D"/>
    <property type="match status" value="1"/>
</dbReference>